<dbReference type="GO" id="GO:0005737">
    <property type="term" value="C:cytoplasm"/>
    <property type="evidence" value="ECO:0007669"/>
    <property type="project" value="TreeGrafter"/>
</dbReference>
<dbReference type="Gene3D" id="1.10.540.10">
    <property type="entry name" value="Acyl-CoA dehydrogenase/oxidase, N-terminal domain"/>
    <property type="match status" value="1"/>
</dbReference>
<dbReference type="PANTHER" id="PTHR48083">
    <property type="entry name" value="MEDIUM-CHAIN SPECIFIC ACYL-COA DEHYDROGENASE, MITOCHONDRIAL-RELATED"/>
    <property type="match status" value="1"/>
</dbReference>
<protein>
    <submittedName>
        <fullName evidence="10">Acyl-CoA dehydrogenase</fullName>
    </submittedName>
</protein>
<proteinExistence type="inferred from homology"/>
<dbReference type="RefSeq" id="WP_088710546.1">
    <property type="nucleotide sequence ID" value="NZ_LSTO01000012.1"/>
</dbReference>
<dbReference type="GO" id="GO:0050660">
    <property type="term" value="F:flavin adenine dinucleotide binding"/>
    <property type="evidence" value="ECO:0007669"/>
    <property type="project" value="InterPro"/>
</dbReference>
<comment type="caution">
    <text evidence="10">The sequence shown here is derived from an EMBL/GenBank/DDBJ whole genome shotgun (WGS) entry which is preliminary data.</text>
</comment>
<dbReference type="InterPro" id="IPR036250">
    <property type="entry name" value="AcylCo_DH-like_C"/>
</dbReference>
<keyword evidence="11" id="KW-1185">Reference proteome</keyword>
<dbReference type="GO" id="GO:0033539">
    <property type="term" value="P:fatty acid beta-oxidation using acyl-CoA dehydrogenase"/>
    <property type="evidence" value="ECO:0007669"/>
    <property type="project" value="TreeGrafter"/>
</dbReference>
<dbReference type="GO" id="GO:0003995">
    <property type="term" value="F:acyl-CoA dehydrogenase activity"/>
    <property type="evidence" value="ECO:0007669"/>
    <property type="project" value="TreeGrafter"/>
</dbReference>
<evidence type="ECO:0000256" key="5">
    <source>
        <dbReference type="ARBA" id="ARBA00022827"/>
    </source>
</evidence>
<dbReference type="Pfam" id="PF02770">
    <property type="entry name" value="Acyl-CoA_dh_M"/>
    <property type="match status" value="1"/>
</dbReference>
<dbReference type="InterPro" id="IPR006091">
    <property type="entry name" value="Acyl-CoA_Oxase/DH_mid-dom"/>
</dbReference>
<dbReference type="SUPFAM" id="SSF47203">
    <property type="entry name" value="Acyl-CoA dehydrogenase C-terminal domain-like"/>
    <property type="match status" value="1"/>
</dbReference>
<evidence type="ECO:0000256" key="4">
    <source>
        <dbReference type="ARBA" id="ARBA00022630"/>
    </source>
</evidence>
<evidence type="ECO:0000256" key="1">
    <source>
        <dbReference type="ARBA" id="ARBA00001974"/>
    </source>
</evidence>
<dbReference type="Gene3D" id="1.20.140.10">
    <property type="entry name" value="Butyryl-CoA Dehydrogenase, subunit A, domain 3"/>
    <property type="match status" value="1"/>
</dbReference>
<evidence type="ECO:0000256" key="6">
    <source>
        <dbReference type="ARBA" id="ARBA00023002"/>
    </source>
</evidence>
<evidence type="ECO:0000313" key="11">
    <source>
        <dbReference type="Proteomes" id="UP000197535"/>
    </source>
</evidence>
<name>A0A254T6I2_9BURK</name>
<feature type="domain" description="Acyl-CoA dehydrogenase/oxidase C-terminal" evidence="7">
    <location>
        <begin position="247"/>
        <end position="396"/>
    </location>
</feature>
<dbReference type="Proteomes" id="UP000197535">
    <property type="component" value="Unassembled WGS sequence"/>
</dbReference>
<comment type="subunit">
    <text evidence="3">Homodimer.</text>
</comment>
<accession>A0A254T6I2</accession>
<dbReference type="InterPro" id="IPR009100">
    <property type="entry name" value="AcylCoA_DH/oxidase_NM_dom_sf"/>
</dbReference>
<gene>
    <name evidence="10" type="ORF">AYR66_02135</name>
</gene>
<feature type="domain" description="Acyl-CoA dehydrogenase/oxidase N-terminal" evidence="9">
    <location>
        <begin position="7"/>
        <end position="129"/>
    </location>
</feature>
<dbReference type="InterPro" id="IPR013786">
    <property type="entry name" value="AcylCoA_DH/ox_N"/>
</dbReference>
<dbReference type="InterPro" id="IPR037069">
    <property type="entry name" value="AcylCoA_DH/ox_N_sf"/>
</dbReference>
<comment type="similarity">
    <text evidence="2">Belongs to the acyl-CoA dehydrogenase family.</text>
</comment>
<dbReference type="InterPro" id="IPR009075">
    <property type="entry name" value="AcylCo_DH/oxidase_C"/>
</dbReference>
<reference evidence="10 11" key="1">
    <citation type="submission" date="2016-02" db="EMBL/GenBank/DDBJ databases">
        <authorList>
            <person name="Wen L."/>
            <person name="He K."/>
            <person name="Yang H."/>
        </authorList>
    </citation>
    <scope>NUCLEOTIDE SEQUENCE [LARGE SCALE GENOMIC DNA]</scope>
    <source>
        <strain evidence="10 11">TSA40</strain>
    </source>
</reference>
<dbReference type="InterPro" id="IPR046373">
    <property type="entry name" value="Acyl-CoA_Oxase/DH_mid-dom_sf"/>
</dbReference>
<dbReference type="OrthoDB" id="9770681at2"/>
<keyword evidence="4" id="KW-0285">Flavoprotein</keyword>
<organism evidence="10 11">
    <name type="scientific">Noviherbaspirillum denitrificans</name>
    <dbReference type="NCBI Taxonomy" id="1968433"/>
    <lineage>
        <taxon>Bacteria</taxon>
        <taxon>Pseudomonadati</taxon>
        <taxon>Pseudomonadota</taxon>
        <taxon>Betaproteobacteria</taxon>
        <taxon>Burkholderiales</taxon>
        <taxon>Oxalobacteraceae</taxon>
        <taxon>Noviherbaspirillum</taxon>
    </lineage>
</organism>
<evidence type="ECO:0000256" key="3">
    <source>
        <dbReference type="ARBA" id="ARBA00011738"/>
    </source>
</evidence>
<dbReference type="Pfam" id="PF02771">
    <property type="entry name" value="Acyl-CoA_dh_N"/>
    <property type="match status" value="1"/>
</dbReference>
<evidence type="ECO:0000259" key="8">
    <source>
        <dbReference type="Pfam" id="PF02770"/>
    </source>
</evidence>
<dbReference type="EMBL" id="LSTO01000012">
    <property type="protein sequence ID" value="OWW18279.1"/>
    <property type="molecule type" value="Genomic_DNA"/>
</dbReference>
<dbReference type="AlphaFoldDB" id="A0A254T6I2"/>
<sequence length="419" mass="47407">MDFEFSPDALAMQDTLKKFTERHILPANREWHRLAESGTYPLDVIEPLKKLAKEAGLWNLFLPGLRDDEPGTRMSNLDYAPMAEIMGRIPWASEIFNCNAPDTGNMELLHMFATPEQEERWLKPILNGDIRSCFAMTEPDVASSDATNIRTTIRREGDQYVINGRKWFITNAAHPKCAFAIVLGVSDERDEADKHNRHSMVIVPMDTPGLRVVRNVPIMHHTSPEGHCELVFRDVRVPASNLLGEEGKGFALAQARLGPGRVHHCMRTIGQCELALELMCERALERRTFGKYLSEFSNVQDWIGYSRVEIDQARLLVLRAAWLMDRQGSQAARIDVSAIKLVAAQLQTRVLDRAIQVFGAMGLTPDTPLSYLWTWGRAMRFFDGPDEVHLRVLARNELGKAKANRGSTLPYYLVPEENA</sequence>
<dbReference type="SUPFAM" id="SSF56645">
    <property type="entry name" value="Acyl-CoA dehydrogenase NM domain-like"/>
    <property type="match status" value="1"/>
</dbReference>
<keyword evidence="5" id="KW-0274">FAD</keyword>
<dbReference type="InterPro" id="IPR050741">
    <property type="entry name" value="Acyl-CoA_dehydrogenase"/>
</dbReference>
<evidence type="ECO:0000259" key="7">
    <source>
        <dbReference type="Pfam" id="PF00441"/>
    </source>
</evidence>
<evidence type="ECO:0000313" key="10">
    <source>
        <dbReference type="EMBL" id="OWW18279.1"/>
    </source>
</evidence>
<feature type="domain" description="Acyl-CoA oxidase/dehydrogenase middle" evidence="8">
    <location>
        <begin position="133"/>
        <end position="235"/>
    </location>
</feature>
<comment type="cofactor">
    <cofactor evidence="1">
        <name>FAD</name>
        <dbReference type="ChEBI" id="CHEBI:57692"/>
    </cofactor>
</comment>
<keyword evidence="6" id="KW-0560">Oxidoreductase</keyword>
<evidence type="ECO:0000259" key="9">
    <source>
        <dbReference type="Pfam" id="PF02771"/>
    </source>
</evidence>
<dbReference type="FunFam" id="2.40.110.10:FF:000002">
    <property type="entry name" value="Acyl-CoA dehydrogenase fadE12"/>
    <property type="match status" value="1"/>
</dbReference>
<evidence type="ECO:0000256" key="2">
    <source>
        <dbReference type="ARBA" id="ARBA00009347"/>
    </source>
</evidence>
<dbReference type="Pfam" id="PF00441">
    <property type="entry name" value="Acyl-CoA_dh_1"/>
    <property type="match status" value="1"/>
</dbReference>
<dbReference type="Gene3D" id="2.40.110.10">
    <property type="entry name" value="Butyryl-CoA Dehydrogenase, subunit A, domain 2"/>
    <property type="match status" value="1"/>
</dbReference>
<dbReference type="PANTHER" id="PTHR48083:SF13">
    <property type="entry name" value="ACYL-COA DEHYDROGENASE FAMILY MEMBER 11"/>
    <property type="match status" value="1"/>
</dbReference>